<dbReference type="AlphaFoldDB" id="A0A4V6NY22"/>
<evidence type="ECO:0000313" key="8">
    <source>
        <dbReference type="Proteomes" id="UP000295793"/>
    </source>
</evidence>
<sequence>MDESNRVLVSVEGGIARVSLNRPDKHNGLDQQMMTGLIQAAKSVARNRSVRVVVLTGNGPSFCSGLDFSYVSKNPGMVPRFFIKWPWAKDNGFQRVANIWRKVPVPVIAALHGNCFGGALQIALACDYRIAQPDARFSIMEMKWGIIPDMSATVTLPRLTSLDIAQELTMTGRVFSAQEAKEYGLISRLAANALEEACDMAGQIAQNSPDAIAAAKYLYRKTWNRSERTALFWERWVQLKLLGRKNQRIAMHNGLKGSADQRPFVDRRSF</sequence>
<dbReference type="Pfam" id="PF00378">
    <property type="entry name" value="ECH_1"/>
    <property type="match status" value="1"/>
</dbReference>
<evidence type="ECO:0000256" key="3">
    <source>
        <dbReference type="ARBA" id="ARBA00022832"/>
    </source>
</evidence>
<dbReference type="Gene3D" id="3.90.226.10">
    <property type="entry name" value="2-enoyl-CoA Hydratase, Chain A, domain 1"/>
    <property type="match status" value="1"/>
</dbReference>
<evidence type="ECO:0000256" key="5">
    <source>
        <dbReference type="ARBA" id="ARBA00023235"/>
    </source>
</evidence>
<organism evidence="7 8">
    <name type="scientific">Reinekea marinisedimentorum</name>
    <dbReference type="NCBI Taxonomy" id="230495"/>
    <lineage>
        <taxon>Bacteria</taxon>
        <taxon>Pseudomonadati</taxon>
        <taxon>Pseudomonadota</taxon>
        <taxon>Gammaproteobacteria</taxon>
        <taxon>Oceanospirillales</taxon>
        <taxon>Saccharospirillaceae</taxon>
        <taxon>Reinekea</taxon>
    </lineage>
</organism>
<dbReference type="RefSeq" id="WP_132702186.1">
    <property type="nucleotide sequence ID" value="NZ_SLZR01000011.1"/>
</dbReference>
<dbReference type="PANTHER" id="PTHR43149">
    <property type="entry name" value="ENOYL-COA HYDRATASE"/>
    <property type="match status" value="1"/>
</dbReference>
<name>A0A4V6NY22_9GAMM</name>
<accession>A0A4V6NY22</accession>
<evidence type="ECO:0000256" key="6">
    <source>
        <dbReference type="RuleBase" id="RU003707"/>
    </source>
</evidence>
<comment type="caution">
    <text evidence="7">The sequence shown here is derived from an EMBL/GenBank/DDBJ whole genome shotgun (WGS) entry which is preliminary data.</text>
</comment>
<protein>
    <submittedName>
        <fullName evidence="7">Enoyl-CoA hydratase/carnithine racemase</fullName>
    </submittedName>
</protein>
<dbReference type="GO" id="GO:0016853">
    <property type="term" value="F:isomerase activity"/>
    <property type="evidence" value="ECO:0007669"/>
    <property type="project" value="UniProtKB-KW"/>
</dbReference>
<dbReference type="InterPro" id="IPR045002">
    <property type="entry name" value="Ech1-like"/>
</dbReference>
<dbReference type="OrthoDB" id="9807606at2"/>
<dbReference type="InterPro" id="IPR014748">
    <property type="entry name" value="Enoyl-CoA_hydra_C"/>
</dbReference>
<dbReference type="UniPathway" id="UPA00659"/>
<dbReference type="InterPro" id="IPR018376">
    <property type="entry name" value="Enoyl-CoA_hyd/isom_CS"/>
</dbReference>
<dbReference type="InterPro" id="IPR029045">
    <property type="entry name" value="ClpP/crotonase-like_dom_sf"/>
</dbReference>
<dbReference type="InterPro" id="IPR001753">
    <property type="entry name" value="Enoyl-CoA_hydra/iso"/>
</dbReference>
<dbReference type="CDD" id="cd06558">
    <property type="entry name" value="crotonase-like"/>
    <property type="match status" value="1"/>
</dbReference>
<reference evidence="7 8" key="1">
    <citation type="submission" date="2019-03" db="EMBL/GenBank/DDBJ databases">
        <title>Genomic Encyclopedia of Archaeal and Bacterial Type Strains, Phase II (KMG-II): from individual species to whole genera.</title>
        <authorList>
            <person name="Goeker M."/>
        </authorList>
    </citation>
    <scope>NUCLEOTIDE SEQUENCE [LARGE SCALE GENOMIC DNA]</scope>
    <source>
        <strain evidence="7 8">DSM 15388</strain>
    </source>
</reference>
<dbReference type="PANTHER" id="PTHR43149:SF1">
    <property type="entry name" value="DELTA(3,5)-DELTA(2,4)-DIENOYL-COA ISOMERASE, MITOCHONDRIAL"/>
    <property type="match status" value="1"/>
</dbReference>
<dbReference type="NCBIfam" id="NF005699">
    <property type="entry name" value="PRK07509.1"/>
    <property type="match status" value="1"/>
</dbReference>
<dbReference type="PROSITE" id="PS00166">
    <property type="entry name" value="ENOYL_COA_HYDRATASE"/>
    <property type="match status" value="1"/>
</dbReference>
<keyword evidence="4" id="KW-0443">Lipid metabolism</keyword>
<keyword evidence="8" id="KW-1185">Reference proteome</keyword>
<comment type="similarity">
    <text evidence="2 6">Belongs to the enoyl-CoA hydratase/isomerase family.</text>
</comment>
<proteinExistence type="inferred from homology"/>
<evidence type="ECO:0000256" key="2">
    <source>
        <dbReference type="ARBA" id="ARBA00005254"/>
    </source>
</evidence>
<gene>
    <name evidence="7" type="ORF">BCF53_11161</name>
</gene>
<keyword evidence="3" id="KW-0276">Fatty acid metabolism</keyword>
<comment type="pathway">
    <text evidence="1">Lipid metabolism; fatty acid beta-oxidation.</text>
</comment>
<evidence type="ECO:0000256" key="4">
    <source>
        <dbReference type="ARBA" id="ARBA00023098"/>
    </source>
</evidence>
<dbReference type="Proteomes" id="UP000295793">
    <property type="component" value="Unassembled WGS sequence"/>
</dbReference>
<dbReference type="GO" id="GO:0006635">
    <property type="term" value="P:fatty acid beta-oxidation"/>
    <property type="evidence" value="ECO:0007669"/>
    <property type="project" value="UniProtKB-UniPathway"/>
</dbReference>
<evidence type="ECO:0000313" key="7">
    <source>
        <dbReference type="EMBL" id="TCS39970.1"/>
    </source>
</evidence>
<dbReference type="SUPFAM" id="SSF52096">
    <property type="entry name" value="ClpP/crotonase"/>
    <property type="match status" value="1"/>
</dbReference>
<dbReference type="Gene3D" id="1.10.12.10">
    <property type="entry name" value="Lyase 2-enoyl-coa Hydratase, Chain A, domain 2"/>
    <property type="match status" value="1"/>
</dbReference>
<evidence type="ECO:0000256" key="1">
    <source>
        <dbReference type="ARBA" id="ARBA00005005"/>
    </source>
</evidence>
<dbReference type="EMBL" id="SLZR01000011">
    <property type="protein sequence ID" value="TCS39970.1"/>
    <property type="molecule type" value="Genomic_DNA"/>
</dbReference>
<keyword evidence="5" id="KW-0413">Isomerase</keyword>